<accession>A0A6G1I2B3</accession>
<sequence length="175" mass="19701">MQMVGLHRAAVPHLQRAIFACAPYAPPVQDCCDLIFPFLAIETTLSQTHEEAMERNWHNGGAMLQGLRALHVKAKGPADAAWNFDMHCKALTIILSFDQVDIMAHWTRLNENHEVEYKCCFVENYPTKQPLIWPELVCVIRNAVKWKAGMEAIKENLSLVENSLHTSGATSESES</sequence>
<name>A0A6G1I2B3_9PEZI</name>
<dbReference type="EMBL" id="ML996691">
    <property type="protein sequence ID" value="KAF2402207.1"/>
    <property type="molecule type" value="Genomic_DNA"/>
</dbReference>
<proteinExistence type="predicted"/>
<dbReference type="Pfam" id="PF25545">
    <property type="entry name" value="DUF7924"/>
    <property type="match status" value="1"/>
</dbReference>
<evidence type="ECO:0000259" key="1">
    <source>
        <dbReference type="Pfam" id="PF25545"/>
    </source>
</evidence>
<dbReference type="AlphaFoldDB" id="A0A6G1I2B3"/>
<gene>
    <name evidence="2" type="ORF">EJ06DRAFT_329438</name>
</gene>
<evidence type="ECO:0000313" key="3">
    <source>
        <dbReference type="Proteomes" id="UP000799640"/>
    </source>
</evidence>
<keyword evidence="3" id="KW-1185">Reference proteome</keyword>
<reference evidence="2" key="1">
    <citation type="journal article" date="2020" name="Stud. Mycol.">
        <title>101 Dothideomycetes genomes: a test case for predicting lifestyles and emergence of pathogens.</title>
        <authorList>
            <person name="Haridas S."/>
            <person name="Albert R."/>
            <person name="Binder M."/>
            <person name="Bloem J."/>
            <person name="Labutti K."/>
            <person name="Salamov A."/>
            <person name="Andreopoulos B."/>
            <person name="Baker S."/>
            <person name="Barry K."/>
            <person name="Bills G."/>
            <person name="Bluhm B."/>
            <person name="Cannon C."/>
            <person name="Castanera R."/>
            <person name="Culley D."/>
            <person name="Daum C."/>
            <person name="Ezra D."/>
            <person name="Gonzalez J."/>
            <person name="Henrissat B."/>
            <person name="Kuo A."/>
            <person name="Liang C."/>
            <person name="Lipzen A."/>
            <person name="Lutzoni F."/>
            <person name="Magnuson J."/>
            <person name="Mondo S."/>
            <person name="Nolan M."/>
            <person name="Ohm R."/>
            <person name="Pangilinan J."/>
            <person name="Park H.-J."/>
            <person name="Ramirez L."/>
            <person name="Alfaro M."/>
            <person name="Sun H."/>
            <person name="Tritt A."/>
            <person name="Yoshinaga Y."/>
            <person name="Zwiers L.-H."/>
            <person name="Turgeon B."/>
            <person name="Goodwin S."/>
            <person name="Spatafora J."/>
            <person name="Crous P."/>
            <person name="Grigoriev I."/>
        </authorList>
    </citation>
    <scope>NUCLEOTIDE SEQUENCE</scope>
    <source>
        <strain evidence="2">CBS 262.69</strain>
    </source>
</reference>
<feature type="domain" description="DUF7924" evidence="1">
    <location>
        <begin position="33"/>
        <end position="118"/>
    </location>
</feature>
<evidence type="ECO:0000313" key="2">
    <source>
        <dbReference type="EMBL" id="KAF2402207.1"/>
    </source>
</evidence>
<dbReference type="Proteomes" id="UP000799640">
    <property type="component" value="Unassembled WGS sequence"/>
</dbReference>
<protein>
    <recommendedName>
        <fullName evidence="1">DUF7924 domain-containing protein</fullName>
    </recommendedName>
</protein>
<dbReference type="InterPro" id="IPR057684">
    <property type="entry name" value="DUF7924"/>
</dbReference>
<organism evidence="2 3">
    <name type="scientific">Trichodelitschia bisporula</name>
    <dbReference type="NCBI Taxonomy" id="703511"/>
    <lineage>
        <taxon>Eukaryota</taxon>
        <taxon>Fungi</taxon>
        <taxon>Dikarya</taxon>
        <taxon>Ascomycota</taxon>
        <taxon>Pezizomycotina</taxon>
        <taxon>Dothideomycetes</taxon>
        <taxon>Dothideomycetes incertae sedis</taxon>
        <taxon>Phaeotrichales</taxon>
        <taxon>Phaeotrichaceae</taxon>
        <taxon>Trichodelitschia</taxon>
    </lineage>
</organism>